<evidence type="ECO:0000313" key="4">
    <source>
        <dbReference type="Proteomes" id="UP000800092"/>
    </source>
</evidence>
<reference evidence="3" key="1">
    <citation type="journal article" date="2020" name="Stud. Mycol.">
        <title>101 Dothideomycetes genomes: a test case for predicting lifestyles and emergence of pathogens.</title>
        <authorList>
            <person name="Haridas S."/>
            <person name="Albert R."/>
            <person name="Binder M."/>
            <person name="Bloem J."/>
            <person name="Labutti K."/>
            <person name="Salamov A."/>
            <person name="Andreopoulos B."/>
            <person name="Baker S."/>
            <person name="Barry K."/>
            <person name="Bills G."/>
            <person name="Bluhm B."/>
            <person name="Cannon C."/>
            <person name="Castanera R."/>
            <person name="Culley D."/>
            <person name="Daum C."/>
            <person name="Ezra D."/>
            <person name="Gonzalez J."/>
            <person name="Henrissat B."/>
            <person name="Kuo A."/>
            <person name="Liang C."/>
            <person name="Lipzen A."/>
            <person name="Lutzoni F."/>
            <person name="Magnuson J."/>
            <person name="Mondo S."/>
            <person name="Nolan M."/>
            <person name="Ohm R."/>
            <person name="Pangilinan J."/>
            <person name="Park H.-J."/>
            <person name="Ramirez L."/>
            <person name="Alfaro M."/>
            <person name="Sun H."/>
            <person name="Tritt A."/>
            <person name="Yoshinaga Y."/>
            <person name="Zwiers L.-H."/>
            <person name="Turgeon B."/>
            <person name="Goodwin S."/>
            <person name="Spatafora J."/>
            <person name="Crous P."/>
            <person name="Grigoriev I."/>
        </authorList>
    </citation>
    <scope>NUCLEOTIDE SEQUENCE</scope>
    <source>
        <strain evidence="3">Tuck. ex Michener</strain>
    </source>
</reference>
<feature type="transmembrane region" description="Helical" evidence="1">
    <location>
        <begin position="174"/>
        <end position="196"/>
    </location>
</feature>
<keyword evidence="1" id="KW-0472">Membrane</keyword>
<evidence type="ECO:0000313" key="3">
    <source>
        <dbReference type="EMBL" id="KAF2235889.1"/>
    </source>
</evidence>
<keyword evidence="4" id="KW-1185">Reference proteome</keyword>
<keyword evidence="1" id="KW-1133">Transmembrane helix</keyword>
<name>A0A6A6HDI5_VIRVR</name>
<keyword evidence="1" id="KW-0812">Transmembrane</keyword>
<gene>
    <name evidence="3" type="ORF">EV356DRAFT_499111</name>
</gene>
<feature type="domain" description="Peptidase A1" evidence="2">
    <location>
        <begin position="65"/>
        <end position="120"/>
    </location>
</feature>
<evidence type="ECO:0000259" key="2">
    <source>
        <dbReference type="Pfam" id="PF00026"/>
    </source>
</evidence>
<evidence type="ECO:0000256" key="1">
    <source>
        <dbReference type="SAM" id="Phobius"/>
    </source>
</evidence>
<dbReference type="SUPFAM" id="SSF50630">
    <property type="entry name" value="Acid proteases"/>
    <property type="match status" value="1"/>
</dbReference>
<organism evidence="3 4">
    <name type="scientific">Viridothelium virens</name>
    <name type="common">Speckled blister lichen</name>
    <name type="synonym">Trypethelium virens</name>
    <dbReference type="NCBI Taxonomy" id="1048519"/>
    <lineage>
        <taxon>Eukaryota</taxon>
        <taxon>Fungi</taxon>
        <taxon>Dikarya</taxon>
        <taxon>Ascomycota</taxon>
        <taxon>Pezizomycotina</taxon>
        <taxon>Dothideomycetes</taxon>
        <taxon>Dothideomycetes incertae sedis</taxon>
        <taxon>Trypetheliales</taxon>
        <taxon>Trypetheliaceae</taxon>
        <taxon>Viridothelium</taxon>
    </lineage>
</organism>
<dbReference type="InterPro" id="IPR021109">
    <property type="entry name" value="Peptidase_aspartic_dom_sf"/>
</dbReference>
<dbReference type="Proteomes" id="UP000800092">
    <property type="component" value="Unassembled WGS sequence"/>
</dbReference>
<dbReference type="EMBL" id="ML991788">
    <property type="protein sequence ID" value="KAF2235889.1"/>
    <property type="molecule type" value="Genomic_DNA"/>
</dbReference>
<dbReference type="Gene3D" id="2.40.70.10">
    <property type="entry name" value="Acid Proteases"/>
    <property type="match status" value="1"/>
</dbReference>
<dbReference type="Pfam" id="PF00026">
    <property type="entry name" value="Asp"/>
    <property type="match status" value="1"/>
</dbReference>
<dbReference type="InterPro" id="IPR033121">
    <property type="entry name" value="PEPTIDASE_A1"/>
</dbReference>
<dbReference type="AlphaFoldDB" id="A0A6A6HDI5"/>
<protein>
    <recommendedName>
        <fullName evidence="2">Peptidase A1 domain-containing protein</fullName>
    </recommendedName>
</protein>
<dbReference type="OrthoDB" id="4524137at2759"/>
<accession>A0A6A6HDI5</accession>
<sequence length="197" mass="20889">MPLRTSGDEGYFNGNGSRNASGTVQWMGSSTDAEFALDFNSEAMVFPASANASGGVGSSPCGNDMTITINGGDATIIIPGNITSSPDRCYTRISSDPDSQTMVLGQPFLQAAYAYFDQDGSIWVTQANQYDLPVNPQPFDPNAALAPPSPPESWKLAHPDWHNYLTTASGISQYIACLAGFGILMFVFVALCNGILL</sequence>
<proteinExistence type="predicted"/>